<dbReference type="HOGENOM" id="CLU_886025_0_0_1"/>
<evidence type="ECO:0000313" key="5">
    <source>
        <dbReference type="EMBL" id="ELR05459.1"/>
    </source>
</evidence>
<organism evidence="5 6">
    <name type="scientific">Pseudogymnoascus destructans (strain ATCC MYA-4855 / 20631-21)</name>
    <name type="common">Bat white-nose syndrome fungus</name>
    <name type="synonym">Geomyces destructans</name>
    <dbReference type="NCBI Taxonomy" id="658429"/>
    <lineage>
        <taxon>Eukaryota</taxon>
        <taxon>Fungi</taxon>
        <taxon>Dikarya</taxon>
        <taxon>Ascomycota</taxon>
        <taxon>Pezizomycotina</taxon>
        <taxon>Leotiomycetes</taxon>
        <taxon>Thelebolales</taxon>
        <taxon>Thelebolaceae</taxon>
        <taxon>Pseudogymnoascus</taxon>
    </lineage>
</organism>
<evidence type="ECO:0008006" key="7">
    <source>
        <dbReference type="Google" id="ProtNLM"/>
    </source>
</evidence>
<dbReference type="InParanoid" id="L8FY24"/>
<protein>
    <recommendedName>
        <fullName evidence="7">FAD-binding domain-containing protein</fullName>
    </recommendedName>
</protein>
<dbReference type="SUPFAM" id="SSF51905">
    <property type="entry name" value="FAD/NAD(P)-binding domain"/>
    <property type="match status" value="1"/>
</dbReference>
<dbReference type="InterPro" id="IPR051104">
    <property type="entry name" value="FAD_monoxygenase"/>
</dbReference>
<reference evidence="6" key="1">
    <citation type="submission" date="2010-09" db="EMBL/GenBank/DDBJ databases">
        <title>The genome sequence of Geomyces destructans 20631-21.</title>
        <authorList>
            <consortium name="The Broad Institute Genome Sequencing Platform"/>
            <person name="Cuomo C.A."/>
            <person name="Blehert D.S."/>
            <person name="Lorch J.M."/>
            <person name="Young S.K."/>
            <person name="Zeng Q."/>
            <person name="Gargeya S."/>
            <person name="Fitzgerald M."/>
            <person name="Haas B."/>
            <person name="Abouelleil A."/>
            <person name="Alvarado L."/>
            <person name="Arachchi H.M."/>
            <person name="Berlin A."/>
            <person name="Brown A."/>
            <person name="Chapman S.B."/>
            <person name="Chen Z."/>
            <person name="Dunbar C."/>
            <person name="Freedman E."/>
            <person name="Gearin G."/>
            <person name="Gellesch M."/>
            <person name="Goldberg J."/>
            <person name="Griggs A."/>
            <person name="Gujja S."/>
            <person name="Heiman D."/>
            <person name="Howarth C."/>
            <person name="Larson L."/>
            <person name="Lui A."/>
            <person name="MacDonald P.J.P."/>
            <person name="Montmayeur A."/>
            <person name="Murphy C."/>
            <person name="Neiman D."/>
            <person name="Pearson M."/>
            <person name="Priest M."/>
            <person name="Roberts A."/>
            <person name="Saif S."/>
            <person name="Shea T."/>
            <person name="Shenoy N."/>
            <person name="Sisk P."/>
            <person name="Stolte C."/>
            <person name="Sykes S."/>
            <person name="Wortman J."/>
            <person name="Nusbaum C."/>
            <person name="Birren B."/>
        </authorList>
    </citation>
    <scope>NUCLEOTIDE SEQUENCE [LARGE SCALE GENOMIC DNA]</scope>
    <source>
        <strain evidence="6">ATCC MYA-4855 / 20631-21</strain>
    </source>
</reference>
<name>L8FY24_PSED2</name>
<gene>
    <name evidence="5" type="ORF">GMDG_01754</name>
</gene>
<proteinExistence type="predicted"/>
<evidence type="ECO:0000256" key="4">
    <source>
        <dbReference type="SAM" id="MobiDB-lite"/>
    </source>
</evidence>
<keyword evidence="1" id="KW-0285">Flavoprotein</keyword>
<accession>L8FY24</accession>
<dbReference type="EMBL" id="GL573190">
    <property type="protein sequence ID" value="ELR05459.1"/>
    <property type="molecule type" value="Genomic_DNA"/>
</dbReference>
<dbReference type="PANTHER" id="PTHR46720:SF3">
    <property type="entry name" value="FAD-BINDING DOMAIN-CONTAINING PROTEIN-RELATED"/>
    <property type="match status" value="1"/>
</dbReference>
<dbReference type="GO" id="GO:0044550">
    <property type="term" value="P:secondary metabolite biosynthetic process"/>
    <property type="evidence" value="ECO:0007669"/>
    <property type="project" value="TreeGrafter"/>
</dbReference>
<dbReference type="PANTHER" id="PTHR46720">
    <property type="entry name" value="HYDROXYLASE, PUTATIVE (AFU_ORTHOLOGUE AFUA_3G01460)-RELATED"/>
    <property type="match status" value="1"/>
</dbReference>
<dbReference type="VEuPathDB" id="FungiDB:GMDG_01754"/>
<evidence type="ECO:0000256" key="3">
    <source>
        <dbReference type="ARBA" id="ARBA00023002"/>
    </source>
</evidence>
<dbReference type="STRING" id="658429.L8FY24"/>
<sequence length="314" mass="35893">MSEQRQRKVRSRKSIQKGGAVTVEPRKKIHTKIVKEQEREEARERRERKRMVNLEYKLQLRAGIDARRAERGVIIDPDIERRRQKEVEEKEEQLHRQLAAEESGFVDFADLDYDMIHSASDSPQHSQKSVPASLLGPTPFEQWRSLTRPENRQRVCKLCDHQWLAREEGYVVDFRTVQEKGTRGGVLAAANTHVADVKTRGTHRAHFLNELVKLIPDEVPEFGKRLKNIEESGDKMVMTFEDGTTAEADAVIGCDGIKSRTLDALAVDALGDELAKNSQMYMGEHGHVFIFPIGKGKTRNVVAFRTKPDGKWED</sequence>
<dbReference type="Proteomes" id="UP000011064">
    <property type="component" value="Unassembled WGS sequence"/>
</dbReference>
<keyword evidence="2" id="KW-0274">FAD</keyword>
<evidence type="ECO:0000313" key="6">
    <source>
        <dbReference type="Proteomes" id="UP000011064"/>
    </source>
</evidence>
<feature type="region of interest" description="Disordered" evidence="4">
    <location>
        <begin position="1"/>
        <end position="21"/>
    </location>
</feature>
<dbReference type="AlphaFoldDB" id="L8FY24"/>
<dbReference type="InterPro" id="IPR036188">
    <property type="entry name" value="FAD/NAD-bd_sf"/>
</dbReference>
<keyword evidence="6" id="KW-1185">Reference proteome</keyword>
<evidence type="ECO:0000256" key="2">
    <source>
        <dbReference type="ARBA" id="ARBA00022827"/>
    </source>
</evidence>
<dbReference type="Gene3D" id="3.50.50.60">
    <property type="entry name" value="FAD/NAD(P)-binding domain"/>
    <property type="match status" value="1"/>
</dbReference>
<keyword evidence="3" id="KW-0560">Oxidoreductase</keyword>
<dbReference type="OrthoDB" id="417877at2759"/>
<dbReference type="GO" id="GO:0016491">
    <property type="term" value="F:oxidoreductase activity"/>
    <property type="evidence" value="ECO:0007669"/>
    <property type="project" value="UniProtKB-KW"/>
</dbReference>
<evidence type="ECO:0000256" key="1">
    <source>
        <dbReference type="ARBA" id="ARBA00022630"/>
    </source>
</evidence>